<feature type="chain" id="PRO_5041669522" description="Egg protein CP391S-like protein" evidence="2">
    <location>
        <begin position="27"/>
        <end position="296"/>
    </location>
</feature>
<feature type="signal peptide" evidence="2">
    <location>
        <begin position="1"/>
        <end position="26"/>
    </location>
</feature>
<feature type="region of interest" description="Disordered" evidence="1">
    <location>
        <begin position="260"/>
        <end position="296"/>
    </location>
</feature>
<dbReference type="WBParaSite" id="Smp_349080.1">
    <property type="protein sequence ID" value="Smp_349080.1"/>
    <property type="gene ID" value="Smp_349080"/>
</dbReference>
<reference evidence="3" key="1">
    <citation type="journal article" date="2012" name="PLoS Negl. Trop. Dis.">
        <title>A systematically improved high quality genome and transcriptome of the human blood fluke Schistosoma mansoni.</title>
        <authorList>
            <person name="Protasio A.V."/>
            <person name="Tsai I.J."/>
            <person name="Babbage A."/>
            <person name="Nichol S."/>
            <person name="Hunt M."/>
            <person name="Aslett M.A."/>
            <person name="De Silva N."/>
            <person name="Velarde G.S."/>
            <person name="Anderson T.J."/>
            <person name="Clark R.C."/>
            <person name="Davidson C."/>
            <person name="Dillon G.P."/>
            <person name="Holroyd N.E."/>
            <person name="LoVerde P.T."/>
            <person name="Lloyd C."/>
            <person name="McQuillan J."/>
            <person name="Oliveira G."/>
            <person name="Otto T.D."/>
            <person name="Parker-Manuel S.J."/>
            <person name="Quail M.A."/>
            <person name="Wilson R.A."/>
            <person name="Zerlotini A."/>
            <person name="Dunne D.W."/>
            <person name="Berriman M."/>
        </authorList>
    </citation>
    <scope>NUCLEOTIDE SEQUENCE [LARGE SCALE GENOMIC DNA]</scope>
    <source>
        <strain evidence="3">Puerto Rican</strain>
    </source>
</reference>
<protein>
    <recommendedName>
        <fullName evidence="5">Egg protein CP391S-like protein</fullName>
    </recommendedName>
</protein>
<evidence type="ECO:0000313" key="4">
    <source>
        <dbReference type="WBParaSite" id="Smp_349080.1"/>
    </source>
</evidence>
<name>A0AA82N7T7_SCHMA</name>
<evidence type="ECO:0008006" key="5">
    <source>
        <dbReference type="Google" id="ProtNLM"/>
    </source>
</evidence>
<organism evidence="3 4">
    <name type="scientific">Schistosoma mansoni</name>
    <name type="common">Blood fluke</name>
    <dbReference type="NCBI Taxonomy" id="6183"/>
    <lineage>
        <taxon>Eukaryota</taxon>
        <taxon>Metazoa</taxon>
        <taxon>Spiralia</taxon>
        <taxon>Lophotrochozoa</taxon>
        <taxon>Platyhelminthes</taxon>
        <taxon>Trematoda</taxon>
        <taxon>Digenea</taxon>
        <taxon>Strigeidida</taxon>
        <taxon>Schistosomatoidea</taxon>
        <taxon>Schistosomatidae</taxon>
        <taxon>Schistosoma</taxon>
    </lineage>
</organism>
<evidence type="ECO:0000256" key="2">
    <source>
        <dbReference type="SAM" id="SignalP"/>
    </source>
</evidence>
<proteinExistence type="predicted"/>
<evidence type="ECO:0000313" key="3">
    <source>
        <dbReference type="Proteomes" id="UP000008854"/>
    </source>
</evidence>
<accession>A0AA82N7T7</accession>
<reference evidence="4" key="2">
    <citation type="submission" date="2023-11" db="UniProtKB">
        <authorList>
            <consortium name="WormBaseParasite"/>
        </authorList>
    </citation>
    <scope>IDENTIFICATION</scope>
    <source>
        <strain evidence="4">Puerto Rican</strain>
    </source>
</reference>
<keyword evidence="3" id="KW-1185">Reference proteome</keyword>
<dbReference type="Proteomes" id="UP000008854">
    <property type="component" value="Unassembled WGS sequence"/>
</dbReference>
<sequence length="296" mass="34317">MRHTLLRCLSMTFYVVVLWPYTFSKSEDICEDNELQHRQNVIVQNDSYQYSLHYNYSMKITRHQLHPIVSDNFIKFSDNQKVYPNFFFKYYDSDVYSFYIDKTGAIAFHEGLVFINIPDIYPSDLEILNNEEMVAVKWSFKSNEDDTDFTAKITCLIYANGNISLYFEKIPSQIRKKYLQIGITTQIYCKTVGYNTQGVKSPKINVPAKWIKSETLVEYEVIGTMCSQYTTTKSCQEEKTSDMTCIWCDKANKCIASNDQSTSKSKVNDCHVETSQETEDLSTPASIKRTETTSDV</sequence>
<evidence type="ECO:0000256" key="1">
    <source>
        <dbReference type="SAM" id="MobiDB-lite"/>
    </source>
</evidence>
<dbReference type="AlphaFoldDB" id="A0AA82N7T7"/>
<keyword evidence="2" id="KW-0732">Signal</keyword>